<dbReference type="AlphaFoldDB" id="A0A1X2EWC4"/>
<gene>
    <name evidence="2" type="ORF">AWC31_04060</name>
</gene>
<dbReference type="OrthoDB" id="6657864at2"/>
<dbReference type="PANTHER" id="PTHR41252">
    <property type="entry name" value="BLR2505 PROTEIN"/>
    <property type="match status" value="1"/>
</dbReference>
<reference evidence="2 3" key="1">
    <citation type="submission" date="2016-01" db="EMBL/GenBank/DDBJ databases">
        <title>The new phylogeny of the genus Mycobacterium.</title>
        <authorList>
            <person name="Tarcisio F."/>
            <person name="Conor M."/>
            <person name="Antonella G."/>
            <person name="Elisabetta G."/>
            <person name="Giulia F.S."/>
            <person name="Sara T."/>
            <person name="Anna F."/>
            <person name="Clotilde B."/>
            <person name="Roberto B."/>
            <person name="Veronica D.S."/>
            <person name="Fabio R."/>
            <person name="Monica P."/>
            <person name="Olivier J."/>
            <person name="Enrico T."/>
            <person name="Nicola S."/>
        </authorList>
    </citation>
    <scope>NUCLEOTIDE SEQUENCE [LARGE SCALE GENOMIC DNA]</scope>
    <source>
        <strain evidence="2 3">ATCC 700010</strain>
    </source>
</reference>
<dbReference type="InterPro" id="IPR037401">
    <property type="entry name" value="SnoaL-like"/>
</dbReference>
<sequence length="151" mass="16365">MSSTADTGPIAKEAPVSNPSNEHVIRQFVAAIESGDTATLAAILAPDATWHLHGRLPVAGHYVGRQAILNDFLRQGLGLYRAGSLKLDLTRIVSDGDVVAIEWHAVGTSVDGRAYDNEYAFFFTVEHSRITSIREYCDTLHVCDALYAAHG</sequence>
<dbReference type="Pfam" id="PF12680">
    <property type="entry name" value="SnoaL_2"/>
    <property type="match status" value="1"/>
</dbReference>
<dbReference type="SUPFAM" id="SSF54427">
    <property type="entry name" value="NTF2-like"/>
    <property type="match status" value="1"/>
</dbReference>
<evidence type="ECO:0000313" key="3">
    <source>
        <dbReference type="Proteomes" id="UP000193964"/>
    </source>
</evidence>
<name>A0A1X2EWC4_9MYCO</name>
<organism evidence="2 3">
    <name type="scientific">Mycolicibacterium wolinskyi</name>
    <dbReference type="NCBI Taxonomy" id="59750"/>
    <lineage>
        <taxon>Bacteria</taxon>
        <taxon>Bacillati</taxon>
        <taxon>Actinomycetota</taxon>
        <taxon>Actinomycetes</taxon>
        <taxon>Mycobacteriales</taxon>
        <taxon>Mycobacteriaceae</taxon>
        <taxon>Mycolicibacterium</taxon>
    </lineage>
</organism>
<evidence type="ECO:0000313" key="2">
    <source>
        <dbReference type="EMBL" id="ORX10483.1"/>
    </source>
</evidence>
<dbReference type="Gene3D" id="3.10.450.50">
    <property type="match status" value="1"/>
</dbReference>
<comment type="caution">
    <text evidence="2">The sequence shown here is derived from an EMBL/GenBank/DDBJ whole genome shotgun (WGS) entry which is preliminary data.</text>
</comment>
<proteinExistence type="predicted"/>
<accession>A0A1X2EWC4</accession>
<protein>
    <recommendedName>
        <fullName evidence="1">SnoaL-like domain-containing protein</fullName>
    </recommendedName>
</protein>
<dbReference type="EMBL" id="LQQA01000032">
    <property type="protein sequence ID" value="ORX10483.1"/>
    <property type="molecule type" value="Genomic_DNA"/>
</dbReference>
<dbReference type="PANTHER" id="PTHR41252:SF1">
    <property type="entry name" value="BLR2505 PROTEIN"/>
    <property type="match status" value="1"/>
</dbReference>
<dbReference type="Proteomes" id="UP000193964">
    <property type="component" value="Unassembled WGS sequence"/>
</dbReference>
<feature type="domain" description="SnoaL-like" evidence="1">
    <location>
        <begin position="25"/>
        <end position="132"/>
    </location>
</feature>
<evidence type="ECO:0000259" key="1">
    <source>
        <dbReference type="Pfam" id="PF12680"/>
    </source>
</evidence>
<dbReference type="InterPro" id="IPR032710">
    <property type="entry name" value="NTF2-like_dom_sf"/>
</dbReference>